<keyword evidence="1" id="KW-1133">Transmembrane helix</keyword>
<dbReference type="EMBL" id="JAVDZE010000002">
    <property type="protein sequence ID" value="MDV3103970.1"/>
    <property type="molecule type" value="Genomic_DNA"/>
</dbReference>
<evidence type="ECO:0000313" key="3">
    <source>
        <dbReference type="Proteomes" id="UP001245683"/>
    </source>
</evidence>
<organism evidence="2 3">
    <name type="scientific">Thermococcus waiotapuensis</name>
    <dbReference type="NCBI Taxonomy" id="90909"/>
    <lineage>
        <taxon>Archaea</taxon>
        <taxon>Methanobacteriati</taxon>
        <taxon>Methanobacteriota</taxon>
        <taxon>Thermococci</taxon>
        <taxon>Thermococcales</taxon>
        <taxon>Thermococcaceae</taxon>
        <taxon>Thermococcus</taxon>
    </lineage>
</organism>
<name>A0AAE4T182_9EURY</name>
<keyword evidence="1" id="KW-0812">Transmembrane</keyword>
<keyword evidence="3" id="KW-1185">Reference proteome</keyword>
<dbReference type="Proteomes" id="UP001245683">
    <property type="component" value="Unassembled WGS sequence"/>
</dbReference>
<dbReference type="AlphaFoldDB" id="A0AAE4T182"/>
<evidence type="ECO:0000313" key="2">
    <source>
        <dbReference type="EMBL" id="MDV3103970.1"/>
    </source>
</evidence>
<evidence type="ECO:0000256" key="1">
    <source>
        <dbReference type="SAM" id="Phobius"/>
    </source>
</evidence>
<protein>
    <submittedName>
        <fullName evidence="2">Uncharacterized protein</fullName>
    </submittedName>
</protein>
<gene>
    <name evidence="2" type="ORF">RBI02_05345</name>
</gene>
<sequence>MERKTAYRMLLFLVLILTAAYTLGLAGLLPFRVSYYITLFMVLLFVILRAGTRGR</sequence>
<keyword evidence="1" id="KW-0472">Membrane</keyword>
<reference evidence="2 3" key="1">
    <citation type="submission" date="2023-08" db="EMBL/GenBank/DDBJ databases">
        <title>Draft genome sequence of Thermococcus waiotapuensis WT1T, a thermophilic sulphur-dependent archaeon from order Thermococcales.</title>
        <authorList>
            <person name="Manners S.H."/>
            <person name="Carere C.R."/>
            <person name="Dhami M.K."/>
            <person name="Dobson R.C.J."/>
            <person name="Stott M.B."/>
        </authorList>
    </citation>
    <scope>NUCLEOTIDE SEQUENCE [LARGE SCALE GENOMIC DNA]</scope>
    <source>
        <strain evidence="2 3">WT1</strain>
    </source>
</reference>
<feature type="transmembrane region" description="Helical" evidence="1">
    <location>
        <begin position="34"/>
        <end position="52"/>
    </location>
</feature>
<proteinExistence type="predicted"/>
<accession>A0AAE4T182</accession>
<dbReference type="RefSeq" id="WP_315341572.1">
    <property type="nucleotide sequence ID" value="NZ_JAVDZE010000002.1"/>
</dbReference>
<comment type="caution">
    <text evidence="2">The sequence shown here is derived from an EMBL/GenBank/DDBJ whole genome shotgun (WGS) entry which is preliminary data.</text>
</comment>